<organism evidence="2 4">
    <name type="scientific">Labrys neptuniae</name>
    <dbReference type="NCBI Taxonomy" id="376174"/>
    <lineage>
        <taxon>Bacteria</taxon>
        <taxon>Pseudomonadati</taxon>
        <taxon>Pseudomonadota</taxon>
        <taxon>Alphaproteobacteria</taxon>
        <taxon>Hyphomicrobiales</taxon>
        <taxon>Xanthobacteraceae</taxon>
        <taxon>Labrys</taxon>
    </lineage>
</organism>
<name>A0ABV6ZQ69_9HYPH</name>
<dbReference type="EMBL" id="JBFNQD010000011">
    <property type="protein sequence ID" value="MEW9309005.1"/>
    <property type="molecule type" value="Genomic_DNA"/>
</dbReference>
<evidence type="ECO:0000313" key="1">
    <source>
        <dbReference type="EMBL" id="MEW9309005.1"/>
    </source>
</evidence>
<reference evidence="2 4" key="2">
    <citation type="submission" date="2024-09" db="EMBL/GenBank/DDBJ databases">
        <title>Description of Labrys sedimenti sp. nov., isolated from a diclofenac-degrading enrichment culture, and genome-based reclassification of Labrys portucalensis as a later heterotypic synonym of Labrys neptuniae.</title>
        <authorList>
            <person name="Tancsics A."/>
            <person name="Csepanyi A."/>
        </authorList>
    </citation>
    <scope>NUCLEOTIDE SEQUENCE [LARGE SCALE GENOMIC DNA]</scope>
    <source>
        <strain evidence="2 4">LMG 23412</strain>
    </source>
</reference>
<dbReference type="Proteomes" id="UP001595190">
    <property type="component" value="Unassembled WGS sequence"/>
</dbReference>
<comment type="caution">
    <text evidence="2">The sequence shown here is derived from an EMBL/GenBank/DDBJ whole genome shotgun (WGS) entry which is preliminary data.</text>
</comment>
<evidence type="ECO:0000313" key="2">
    <source>
        <dbReference type="EMBL" id="MFC2254308.1"/>
    </source>
</evidence>
<dbReference type="EMBL" id="JBHGPK010000031">
    <property type="protein sequence ID" value="MFC2254308.1"/>
    <property type="molecule type" value="Genomic_DNA"/>
</dbReference>
<reference evidence="1 3" key="1">
    <citation type="submission" date="2024-07" db="EMBL/GenBank/DDBJ databases">
        <title>Description of Labrys sedimenti sp. nov., isolated from a diclofenac-degrading enrichment culture.</title>
        <authorList>
            <person name="Tancsics A."/>
            <person name="Csepanyi A."/>
        </authorList>
    </citation>
    <scope>NUCLEOTIDE SEQUENCE [LARGE SCALE GENOMIC DNA]</scope>
    <source>
        <strain evidence="1 3">LMG 23578</strain>
    </source>
</reference>
<proteinExistence type="predicted"/>
<dbReference type="Proteomes" id="UP001555786">
    <property type="component" value="Unassembled WGS sequence"/>
</dbReference>
<accession>A0ABV6ZQ69</accession>
<evidence type="ECO:0000313" key="4">
    <source>
        <dbReference type="Proteomes" id="UP001595190"/>
    </source>
</evidence>
<protein>
    <submittedName>
        <fullName evidence="2">Uncharacterized protein</fullName>
    </submittedName>
</protein>
<gene>
    <name evidence="1" type="ORF">ABXS05_25880</name>
    <name evidence="2" type="ORF">ACETRX_32125</name>
</gene>
<keyword evidence="3" id="KW-1185">Reference proteome</keyword>
<evidence type="ECO:0000313" key="3">
    <source>
        <dbReference type="Proteomes" id="UP001555786"/>
    </source>
</evidence>
<sequence>MKLSPTHVTQTLNQIRAEPVAENHPVYSQFARLFGEHTFFVDDEGLNIVEPMASDKDSAQKMEVARLVRLAHWCDEYHSSLVPQVPQKTDTVVMLSKAA</sequence>
<dbReference type="RefSeq" id="WP_311939546.1">
    <property type="nucleotide sequence ID" value="NZ_JAVSCS010000024.1"/>
</dbReference>